<sequence>MKGRGKIKTLSVKFGGINRNEFIDYFLKIGGTLEDDEKIKGPFWEATVGPHTMSEYKALKIQNVLVSIAVEEDKFDGFIAAFQLNFLRCGG</sequence>
<reference evidence="2 3" key="1">
    <citation type="submission" date="2019-07" db="EMBL/GenBank/DDBJ databases">
        <title>Genomic Encyclopedia of Type Strains, Phase I: the one thousand microbial genomes (KMG-I) project.</title>
        <authorList>
            <person name="Kyrpides N."/>
        </authorList>
    </citation>
    <scope>NUCLEOTIDE SEQUENCE [LARGE SCALE GENOMIC DNA]</scope>
    <source>
        <strain evidence="2 3">DSM 13558</strain>
    </source>
</reference>
<feature type="domain" description="Molybdopterin cofactor biosynthesis MoaD-related C-terminal" evidence="1">
    <location>
        <begin position="12"/>
        <end position="91"/>
    </location>
</feature>
<dbReference type="Gene3D" id="3.30.1370.80">
    <property type="entry name" value="Molybdopterin cofactor biosynthesis MoaD-related, C-terminal domain"/>
    <property type="match status" value="1"/>
</dbReference>
<dbReference type="InterPro" id="IPR015272">
    <property type="entry name" value="MoadD_C"/>
</dbReference>
<gene>
    <name evidence="2" type="ORF">LY60_00844</name>
</gene>
<comment type="caution">
    <text evidence="2">The sequence shown here is derived from an EMBL/GenBank/DDBJ whole genome shotgun (WGS) entry which is preliminary data.</text>
</comment>
<dbReference type="InterPro" id="IPR036473">
    <property type="entry name" value="Mopterin_CF_MoaD-rel_C_sf"/>
</dbReference>
<organism evidence="2 3">
    <name type="scientific">Sedimentibacter saalensis</name>
    <dbReference type="NCBI Taxonomy" id="130788"/>
    <lineage>
        <taxon>Bacteria</taxon>
        <taxon>Bacillati</taxon>
        <taxon>Bacillota</taxon>
        <taxon>Tissierellia</taxon>
        <taxon>Sedimentibacter</taxon>
    </lineage>
</organism>
<accession>A0A562JHR7</accession>
<protein>
    <recommendedName>
        <fullName evidence="1">Molybdopterin cofactor biosynthesis MoaD-related C-terminal domain-containing protein</fullName>
    </recommendedName>
</protein>
<dbReference type="Pfam" id="PF09189">
    <property type="entry name" value="MoaD_arch"/>
    <property type="match status" value="1"/>
</dbReference>
<proteinExistence type="predicted"/>
<dbReference type="AlphaFoldDB" id="A0A562JHR7"/>
<evidence type="ECO:0000313" key="3">
    <source>
        <dbReference type="Proteomes" id="UP000315343"/>
    </source>
</evidence>
<dbReference type="EMBL" id="VLKH01000002">
    <property type="protein sequence ID" value="TWH82543.1"/>
    <property type="molecule type" value="Genomic_DNA"/>
</dbReference>
<name>A0A562JHR7_9FIRM</name>
<dbReference type="OrthoDB" id="1798819at2"/>
<keyword evidence="3" id="KW-1185">Reference proteome</keyword>
<evidence type="ECO:0000259" key="1">
    <source>
        <dbReference type="Pfam" id="PF09189"/>
    </source>
</evidence>
<dbReference type="Proteomes" id="UP000315343">
    <property type="component" value="Unassembled WGS sequence"/>
</dbReference>
<evidence type="ECO:0000313" key="2">
    <source>
        <dbReference type="EMBL" id="TWH82543.1"/>
    </source>
</evidence>